<feature type="domain" description="Glycosyltransferase 2-like" evidence="1">
    <location>
        <begin position="15"/>
        <end position="124"/>
    </location>
</feature>
<evidence type="ECO:0000313" key="3">
    <source>
        <dbReference type="Proteomes" id="UP001304650"/>
    </source>
</evidence>
<dbReference type="CDD" id="cd00761">
    <property type="entry name" value="Glyco_tranf_GTA_type"/>
    <property type="match status" value="1"/>
</dbReference>
<keyword evidence="2" id="KW-0328">Glycosyltransferase</keyword>
<dbReference type="Pfam" id="PF00535">
    <property type="entry name" value="Glycos_transf_2"/>
    <property type="match status" value="1"/>
</dbReference>
<reference evidence="2" key="1">
    <citation type="submission" date="2022-02" db="EMBL/GenBank/DDBJ databases">
        <title>Paenibacillus sp. MBLB1832 Whole Genome Shotgun Sequencing.</title>
        <authorList>
            <person name="Hwang C.Y."/>
            <person name="Cho E.-S."/>
            <person name="Seo M.-J."/>
        </authorList>
    </citation>
    <scope>NUCLEOTIDE SEQUENCE</scope>
    <source>
        <strain evidence="2">MBLB1832</strain>
    </source>
</reference>
<dbReference type="Gene3D" id="3.90.550.10">
    <property type="entry name" value="Spore Coat Polysaccharide Biosynthesis Protein SpsA, Chain A"/>
    <property type="match status" value="1"/>
</dbReference>
<accession>A0AA96RJL2</accession>
<dbReference type="EC" id="2.4.-.-" evidence="2"/>
<dbReference type="SUPFAM" id="SSF53448">
    <property type="entry name" value="Nucleotide-diphospho-sugar transferases"/>
    <property type="match status" value="1"/>
</dbReference>
<dbReference type="KEGG" id="proo:MJB10_20305"/>
<keyword evidence="2" id="KW-0808">Transferase</keyword>
<protein>
    <submittedName>
        <fullName evidence="2">Glycosyltransferase family A protein</fullName>
        <ecNumber evidence="2">2.4.-.-</ecNumber>
    </submittedName>
</protein>
<sequence length="240" mass="28084">MKTKKQLRRHAGVSVITVTNKPDFMKNIIRNYRHQTWSRRELIIVLNHHRMKPSAYRAYAKRKGVQASVFKLPEKAYLGECLNYGIRRARFKYIAKFDDDDYYGPAYLGEAVHKAESTKADLVGKNQFYMYMVHTKQLLLVKKGKKNSVAGATLVFRRSLFPRVKFKRIRAGSDMMFLQDVWKRGGKTRTVGKLHFAAIRRANQSRHTWKINQTTMRNMRATVIARTGKYEGIVRGLKRR</sequence>
<dbReference type="RefSeq" id="WP_314797671.1">
    <property type="nucleotide sequence ID" value="NZ_CP130319.1"/>
</dbReference>
<gene>
    <name evidence="2" type="ORF">MJB10_20305</name>
</gene>
<evidence type="ECO:0000313" key="2">
    <source>
        <dbReference type="EMBL" id="WNR43429.1"/>
    </source>
</evidence>
<dbReference type="Proteomes" id="UP001304650">
    <property type="component" value="Chromosome"/>
</dbReference>
<organism evidence="2 3">
    <name type="scientific">Paenibacillus roseopurpureus</name>
    <dbReference type="NCBI Taxonomy" id="2918901"/>
    <lineage>
        <taxon>Bacteria</taxon>
        <taxon>Bacillati</taxon>
        <taxon>Bacillota</taxon>
        <taxon>Bacilli</taxon>
        <taxon>Bacillales</taxon>
        <taxon>Paenibacillaceae</taxon>
        <taxon>Paenibacillus</taxon>
    </lineage>
</organism>
<name>A0AA96RJL2_9BACL</name>
<keyword evidence="3" id="KW-1185">Reference proteome</keyword>
<dbReference type="InterPro" id="IPR029044">
    <property type="entry name" value="Nucleotide-diphossugar_trans"/>
</dbReference>
<proteinExistence type="predicted"/>
<dbReference type="AlphaFoldDB" id="A0AA96RJL2"/>
<dbReference type="EMBL" id="CP130319">
    <property type="protein sequence ID" value="WNR43429.1"/>
    <property type="molecule type" value="Genomic_DNA"/>
</dbReference>
<evidence type="ECO:0000259" key="1">
    <source>
        <dbReference type="Pfam" id="PF00535"/>
    </source>
</evidence>
<dbReference type="GO" id="GO:0016757">
    <property type="term" value="F:glycosyltransferase activity"/>
    <property type="evidence" value="ECO:0007669"/>
    <property type="project" value="UniProtKB-KW"/>
</dbReference>
<dbReference type="InterPro" id="IPR001173">
    <property type="entry name" value="Glyco_trans_2-like"/>
</dbReference>